<sequence length="77" mass="9311">MIRLKTKIGKYYYEEVKRAFPESVAYEVLDAFELKYYYRIAPTANVILLIEDSFEDDKYLPPCILVHDLEYYKIEFI</sequence>
<evidence type="ECO:0000313" key="1">
    <source>
        <dbReference type="EMBL" id="OUQ08146.1"/>
    </source>
</evidence>
<dbReference type="EMBL" id="NFLC01000036">
    <property type="protein sequence ID" value="OUQ08146.1"/>
    <property type="molecule type" value="Genomic_DNA"/>
</dbReference>
<accession>A0A1Y4QS62</accession>
<gene>
    <name evidence="1" type="ORF">B5E88_11465</name>
</gene>
<protein>
    <submittedName>
        <fullName evidence="1">Uncharacterized protein</fullName>
    </submittedName>
</protein>
<dbReference type="Proteomes" id="UP000196074">
    <property type="component" value="Unassembled WGS sequence"/>
</dbReference>
<dbReference type="AlphaFoldDB" id="A0A1Y4QS62"/>
<comment type="caution">
    <text evidence="1">The sequence shown here is derived from an EMBL/GenBank/DDBJ whole genome shotgun (WGS) entry which is preliminary data.</text>
</comment>
<reference evidence="2" key="1">
    <citation type="submission" date="2017-04" db="EMBL/GenBank/DDBJ databases">
        <title>Function of individual gut microbiota members based on whole genome sequencing of pure cultures obtained from chicken caecum.</title>
        <authorList>
            <person name="Medvecky M."/>
            <person name="Cejkova D."/>
            <person name="Polansky O."/>
            <person name="Karasova D."/>
            <person name="Kubasova T."/>
            <person name="Cizek A."/>
            <person name="Rychlik I."/>
        </authorList>
    </citation>
    <scope>NUCLEOTIDE SEQUENCE [LARGE SCALE GENOMIC DNA]</scope>
    <source>
        <strain evidence="2">An144</strain>
    </source>
</reference>
<proteinExistence type="predicted"/>
<organism evidence="1 2">
    <name type="scientific">Enterococcus cecorum</name>
    <dbReference type="NCBI Taxonomy" id="44008"/>
    <lineage>
        <taxon>Bacteria</taxon>
        <taxon>Bacillati</taxon>
        <taxon>Bacillota</taxon>
        <taxon>Bacilli</taxon>
        <taxon>Lactobacillales</taxon>
        <taxon>Enterococcaceae</taxon>
        <taxon>Enterococcus</taxon>
    </lineage>
</organism>
<dbReference type="RefSeq" id="WP_087216169.1">
    <property type="nucleotide sequence ID" value="NZ_NFLC01000036.1"/>
</dbReference>
<name>A0A1Y4QS62_9ENTE</name>
<evidence type="ECO:0000313" key="2">
    <source>
        <dbReference type="Proteomes" id="UP000196074"/>
    </source>
</evidence>